<dbReference type="PANTHER" id="PTHR46472">
    <property type="entry name" value="NUCLEOREDOXIN"/>
    <property type="match status" value="1"/>
</dbReference>
<feature type="compositionally biased region" description="Basic and acidic residues" evidence="1">
    <location>
        <begin position="394"/>
        <end position="403"/>
    </location>
</feature>
<keyword evidence="4" id="KW-1185">Reference proteome</keyword>
<evidence type="ECO:0000259" key="2">
    <source>
        <dbReference type="Pfam" id="PF13905"/>
    </source>
</evidence>
<dbReference type="InterPro" id="IPR036249">
    <property type="entry name" value="Thioredoxin-like_sf"/>
</dbReference>
<evidence type="ECO:0000313" key="4">
    <source>
        <dbReference type="Proteomes" id="UP001608902"/>
    </source>
</evidence>
<feature type="domain" description="Thioredoxin-like fold" evidence="2">
    <location>
        <begin position="229"/>
        <end position="319"/>
    </location>
</feature>
<dbReference type="EMBL" id="JBGFUD010003164">
    <property type="protein sequence ID" value="MFH4978394.1"/>
    <property type="molecule type" value="Genomic_DNA"/>
</dbReference>
<protein>
    <recommendedName>
        <fullName evidence="2">Thioredoxin-like fold domain-containing protein</fullName>
    </recommendedName>
</protein>
<reference evidence="3 4" key="1">
    <citation type="submission" date="2024-08" db="EMBL/GenBank/DDBJ databases">
        <title>Gnathostoma spinigerum genome.</title>
        <authorList>
            <person name="Gonzalez-Bertolin B."/>
            <person name="Monzon S."/>
            <person name="Zaballos A."/>
            <person name="Jimenez P."/>
            <person name="Dekumyoy P."/>
            <person name="Varona S."/>
            <person name="Cuesta I."/>
            <person name="Sumanam S."/>
            <person name="Adisakwattana P."/>
            <person name="Gasser R.B."/>
            <person name="Hernandez-Gonzalez A."/>
            <person name="Young N.D."/>
            <person name="Perteguer M.J."/>
        </authorList>
    </citation>
    <scope>NUCLEOTIDE SEQUENCE [LARGE SCALE GENOMIC DNA]</scope>
    <source>
        <strain evidence="3">AL3</strain>
        <tissue evidence="3">Liver</tissue>
    </source>
</reference>
<dbReference type="Pfam" id="PF13905">
    <property type="entry name" value="Thioredoxin_8"/>
    <property type="match status" value="1"/>
</dbReference>
<dbReference type="SUPFAM" id="SSF52833">
    <property type="entry name" value="Thioredoxin-like"/>
    <property type="match status" value="1"/>
</dbReference>
<evidence type="ECO:0000256" key="1">
    <source>
        <dbReference type="SAM" id="MobiDB-lite"/>
    </source>
</evidence>
<feature type="compositionally biased region" description="Low complexity" evidence="1">
    <location>
        <begin position="419"/>
        <end position="436"/>
    </location>
</feature>
<accession>A0ABD6EM52</accession>
<organism evidence="3 4">
    <name type="scientific">Gnathostoma spinigerum</name>
    <dbReference type="NCBI Taxonomy" id="75299"/>
    <lineage>
        <taxon>Eukaryota</taxon>
        <taxon>Metazoa</taxon>
        <taxon>Ecdysozoa</taxon>
        <taxon>Nematoda</taxon>
        <taxon>Chromadorea</taxon>
        <taxon>Rhabditida</taxon>
        <taxon>Spirurina</taxon>
        <taxon>Gnathostomatomorpha</taxon>
        <taxon>Gnathostomatoidea</taxon>
        <taxon>Gnathostomatidae</taxon>
        <taxon>Gnathostoma</taxon>
    </lineage>
</organism>
<evidence type="ECO:0000313" key="3">
    <source>
        <dbReference type="EMBL" id="MFH4978394.1"/>
    </source>
</evidence>
<dbReference type="PANTHER" id="PTHR46472:SF1">
    <property type="entry name" value="NUCLEOREDOXIN"/>
    <property type="match status" value="1"/>
</dbReference>
<sequence length="576" mass="63964">MSFEDLYESCFRNAAVIRVPKNVNGTKGKSDDNTLTTLDHVMSSSRYVIFFIISSNNGKASELIDPLKGLVEMRNESASIDIKSSPARFRRFFSVGRKSKKKKVIELKEISVVVFDVDMQDDMISQAAFVDCGWHVLAPMNPISKSRLLRALRYVTSPSLVVVDSISRSVIANDGRRMLQEDPAGTIFPWTIPSSSELFSGSVLSWEATGNGEKRLVEKKYDELAPTVKGLYFAANWCPPCRAFTKQLISCYESLRSNNVPFEIFFCSSDRSKESFEQHFSTMPWIALPFDQQKLSSFTRYYCINGIPAFLIVDEENRVITRHGRSALLNDPNGKYFPWRPQPMYELKEHIFCRLRDEPSLVLFTEGTPEDVSFSIEVLKPIADALYAERMDSTKRTLSKESESQDENLDGNNARASPSLTHSSNSVDSSTSSDVSIPSWADPLQIFFTGEDPICDVILEGLGLGNAELPIIVIIDVIDGRMGVCDKPDVSGEIISQFISEYRAGRVNMVPLPSSCQASSPTQVGGIPIRMIHQALGIGTSPSQNSIIAENGSSNADTTILAENEVENVNDKTVTE</sequence>
<proteinExistence type="predicted"/>
<name>A0ABD6EM52_9BILA</name>
<dbReference type="Proteomes" id="UP001608902">
    <property type="component" value="Unassembled WGS sequence"/>
</dbReference>
<feature type="region of interest" description="Disordered" evidence="1">
    <location>
        <begin position="394"/>
        <end position="436"/>
    </location>
</feature>
<dbReference type="Gene3D" id="3.40.30.10">
    <property type="entry name" value="Glutaredoxin"/>
    <property type="match status" value="1"/>
</dbReference>
<gene>
    <name evidence="3" type="ORF">AB6A40_005103</name>
</gene>
<comment type="caution">
    <text evidence="3">The sequence shown here is derived from an EMBL/GenBank/DDBJ whole genome shotgun (WGS) entry which is preliminary data.</text>
</comment>
<dbReference type="InterPro" id="IPR012336">
    <property type="entry name" value="Thioredoxin-like_fold"/>
</dbReference>
<dbReference type="AlphaFoldDB" id="A0ABD6EM52"/>